<protein>
    <recommendedName>
        <fullName evidence="1">VOC domain-containing protein</fullName>
    </recommendedName>
</protein>
<dbReference type="Pfam" id="PF00903">
    <property type="entry name" value="Glyoxalase"/>
    <property type="match status" value="1"/>
</dbReference>
<dbReference type="PANTHER" id="PTHR46142:SF3">
    <property type="entry name" value="F18B13.24 PROTEIN"/>
    <property type="match status" value="1"/>
</dbReference>
<sequence length="220" mass="24269">MPLQRPSCLSIGGLNHVSRVCADVQETANFYRNLLGFLDIKRPRFDFEGAWLFHPHSSVGLHLIKGTPVYRSSAINPKADHLSFLCPDLLEVEDSLIKSCIEYVKQCVVEEDGIRVTQVFFHDPDNNMIEICNCDEFPLVLLGDETVAAEACPTCRPDHHEGNVFLVHSRSGVLLSELPETAGSTSSDDMSADDLSSLDLVSIECFRKSLDEKGSSTGSL</sequence>
<name>A0A250X2H4_9CHLO</name>
<dbReference type="SUPFAM" id="SSF54593">
    <property type="entry name" value="Glyoxalase/Bleomycin resistance protein/Dihydroxybiphenyl dioxygenase"/>
    <property type="match status" value="1"/>
</dbReference>
<comment type="caution">
    <text evidence="2">The sequence shown here is derived from an EMBL/GenBank/DDBJ whole genome shotgun (WGS) entry which is preliminary data.</text>
</comment>
<dbReference type="AlphaFoldDB" id="A0A250X2H4"/>
<dbReference type="EMBL" id="BEGY01000022">
    <property type="protein sequence ID" value="GAX77092.1"/>
    <property type="molecule type" value="Genomic_DNA"/>
</dbReference>
<dbReference type="Proteomes" id="UP000232323">
    <property type="component" value="Unassembled WGS sequence"/>
</dbReference>
<feature type="domain" description="VOC" evidence="1">
    <location>
        <begin position="13"/>
        <end position="134"/>
    </location>
</feature>
<dbReference type="InterPro" id="IPR029068">
    <property type="entry name" value="Glyas_Bleomycin-R_OHBP_Dase"/>
</dbReference>
<accession>A0A250X2H4</accession>
<evidence type="ECO:0000259" key="1">
    <source>
        <dbReference type="PROSITE" id="PS51819"/>
    </source>
</evidence>
<dbReference type="PANTHER" id="PTHR46142">
    <property type="match status" value="1"/>
</dbReference>
<evidence type="ECO:0000313" key="2">
    <source>
        <dbReference type="EMBL" id="GAX77092.1"/>
    </source>
</evidence>
<keyword evidence="3" id="KW-1185">Reference proteome</keyword>
<dbReference type="InterPro" id="IPR037523">
    <property type="entry name" value="VOC_core"/>
</dbReference>
<dbReference type="PROSITE" id="PS51819">
    <property type="entry name" value="VOC"/>
    <property type="match status" value="1"/>
</dbReference>
<evidence type="ECO:0000313" key="3">
    <source>
        <dbReference type="Proteomes" id="UP000232323"/>
    </source>
</evidence>
<dbReference type="InterPro" id="IPR004360">
    <property type="entry name" value="Glyas_Fos-R_dOase_dom"/>
</dbReference>
<dbReference type="Gene3D" id="3.10.180.10">
    <property type="entry name" value="2,3-Dihydroxybiphenyl 1,2-Dioxygenase, domain 1"/>
    <property type="match status" value="1"/>
</dbReference>
<reference evidence="2 3" key="1">
    <citation type="submission" date="2017-08" db="EMBL/GenBank/DDBJ databases">
        <title>Acidophilic green algal genome provides insights into adaptation to an acidic environment.</title>
        <authorList>
            <person name="Hirooka S."/>
            <person name="Hirose Y."/>
            <person name="Kanesaki Y."/>
            <person name="Higuchi S."/>
            <person name="Fujiwara T."/>
            <person name="Onuma R."/>
            <person name="Era A."/>
            <person name="Ohbayashi R."/>
            <person name="Uzuka A."/>
            <person name="Nozaki H."/>
            <person name="Yoshikawa H."/>
            <person name="Miyagishima S.Y."/>
        </authorList>
    </citation>
    <scope>NUCLEOTIDE SEQUENCE [LARGE SCALE GENOMIC DNA]</scope>
    <source>
        <strain evidence="2 3">NIES-2499</strain>
    </source>
</reference>
<gene>
    <name evidence="2" type="ORF">CEUSTIGMA_g4538.t1</name>
</gene>
<dbReference type="OrthoDB" id="16820at2759"/>
<organism evidence="2 3">
    <name type="scientific">Chlamydomonas eustigma</name>
    <dbReference type="NCBI Taxonomy" id="1157962"/>
    <lineage>
        <taxon>Eukaryota</taxon>
        <taxon>Viridiplantae</taxon>
        <taxon>Chlorophyta</taxon>
        <taxon>core chlorophytes</taxon>
        <taxon>Chlorophyceae</taxon>
        <taxon>CS clade</taxon>
        <taxon>Chlamydomonadales</taxon>
        <taxon>Chlamydomonadaceae</taxon>
        <taxon>Chlamydomonas</taxon>
    </lineage>
</organism>
<proteinExistence type="predicted"/>